<organism evidence="1 2">
    <name type="scientific">Funneliformis geosporum</name>
    <dbReference type="NCBI Taxonomy" id="1117311"/>
    <lineage>
        <taxon>Eukaryota</taxon>
        <taxon>Fungi</taxon>
        <taxon>Fungi incertae sedis</taxon>
        <taxon>Mucoromycota</taxon>
        <taxon>Glomeromycotina</taxon>
        <taxon>Glomeromycetes</taxon>
        <taxon>Glomerales</taxon>
        <taxon>Glomeraceae</taxon>
        <taxon>Funneliformis</taxon>
    </lineage>
</organism>
<sequence length="86" mass="9897">MLNKLKGSRDIGEEEMLNKLESIDENNSEGSDEEEILNIFDDNEGNLWGNEKDSDLESKSNIEIEERIKNRLLRIALEISTEDISQ</sequence>
<name>A0A9W4SB26_9GLOM</name>
<reference evidence="1" key="1">
    <citation type="submission" date="2022-08" db="EMBL/GenBank/DDBJ databases">
        <authorList>
            <person name="Kallberg Y."/>
            <person name="Tangrot J."/>
            <person name="Rosling A."/>
        </authorList>
    </citation>
    <scope>NUCLEOTIDE SEQUENCE</scope>
    <source>
        <strain evidence="1">Wild A</strain>
    </source>
</reference>
<evidence type="ECO:0000313" key="1">
    <source>
        <dbReference type="EMBL" id="CAI2162808.1"/>
    </source>
</evidence>
<comment type="caution">
    <text evidence="1">The sequence shown here is derived from an EMBL/GenBank/DDBJ whole genome shotgun (WGS) entry which is preliminary data.</text>
</comment>
<proteinExistence type="predicted"/>
<dbReference type="AlphaFoldDB" id="A0A9W4SB26"/>
<accession>A0A9W4SB26</accession>
<dbReference type="Proteomes" id="UP001153678">
    <property type="component" value="Unassembled WGS sequence"/>
</dbReference>
<keyword evidence="2" id="KW-1185">Reference proteome</keyword>
<gene>
    <name evidence="1" type="ORF">FWILDA_LOCUS750</name>
</gene>
<evidence type="ECO:0000313" key="2">
    <source>
        <dbReference type="Proteomes" id="UP001153678"/>
    </source>
</evidence>
<dbReference type="EMBL" id="CAMKVN010000054">
    <property type="protein sequence ID" value="CAI2162808.1"/>
    <property type="molecule type" value="Genomic_DNA"/>
</dbReference>
<protein>
    <submittedName>
        <fullName evidence="1">15844_t:CDS:1</fullName>
    </submittedName>
</protein>